<dbReference type="AlphaFoldDB" id="X1JE78"/>
<accession>X1JE78</accession>
<evidence type="ECO:0000313" key="1">
    <source>
        <dbReference type="EMBL" id="GAH92986.1"/>
    </source>
</evidence>
<proteinExistence type="predicted"/>
<dbReference type="Gene3D" id="3.10.520.10">
    <property type="entry name" value="ApbE-like domains"/>
    <property type="match status" value="1"/>
</dbReference>
<organism evidence="1">
    <name type="scientific">marine sediment metagenome</name>
    <dbReference type="NCBI Taxonomy" id="412755"/>
    <lineage>
        <taxon>unclassified sequences</taxon>
        <taxon>metagenomes</taxon>
        <taxon>ecological metagenomes</taxon>
    </lineage>
</organism>
<gene>
    <name evidence="1" type="ORF">S06H3_06469</name>
</gene>
<dbReference type="EMBL" id="BARV01002517">
    <property type="protein sequence ID" value="GAH92986.1"/>
    <property type="molecule type" value="Genomic_DNA"/>
</dbReference>
<name>X1JE78_9ZZZZ</name>
<comment type="caution">
    <text evidence="1">The sequence shown here is derived from an EMBL/GenBank/DDBJ whole genome shotgun (WGS) entry which is preliminary data.</text>
</comment>
<dbReference type="SUPFAM" id="SSF143631">
    <property type="entry name" value="ApbE-like"/>
    <property type="match status" value="1"/>
</dbReference>
<sequence length="49" mass="5182">EADALATSVFVIGPDDGMSLVESLKDVEALIIDSGRKVTKSSGLLEYIK</sequence>
<feature type="non-terminal residue" evidence="1">
    <location>
        <position position="1"/>
    </location>
</feature>
<protein>
    <recommendedName>
        <fullName evidence="2">FAD:protein FMN transferase</fullName>
    </recommendedName>
</protein>
<reference evidence="1" key="1">
    <citation type="journal article" date="2014" name="Front. Microbiol.">
        <title>High frequency of phylogenetically diverse reductive dehalogenase-homologous genes in deep subseafloor sedimentary metagenomes.</title>
        <authorList>
            <person name="Kawai M."/>
            <person name="Futagami T."/>
            <person name="Toyoda A."/>
            <person name="Takaki Y."/>
            <person name="Nishi S."/>
            <person name="Hori S."/>
            <person name="Arai W."/>
            <person name="Tsubouchi T."/>
            <person name="Morono Y."/>
            <person name="Uchiyama I."/>
            <person name="Ito T."/>
            <person name="Fujiyama A."/>
            <person name="Inagaki F."/>
            <person name="Takami H."/>
        </authorList>
    </citation>
    <scope>NUCLEOTIDE SEQUENCE</scope>
    <source>
        <strain evidence="1">Expedition CK06-06</strain>
    </source>
</reference>
<evidence type="ECO:0008006" key="2">
    <source>
        <dbReference type="Google" id="ProtNLM"/>
    </source>
</evidence>
<dbReference type="InterPro" id="IPR003374">
    <property type="entry name" value="ApbE-like_sf"/>
</dbReference>